<feature type="compositionally biased region" description="Low complexity" evidence="13">
    <location>
        <begin position="746"/>
        <end position="766"/>
    </location>
</feature>
<evidence type="ECO:0000256" key="4">
    <source>
        <dbReference type="ARBA" id="ARBA00022741"/>
    </source>
</evidence>
<dbReference type="Gene3D" id="1.20.58.870">
    <property type="match status" value="1"/>
</dbReference>
<keyword evidence="3 12" id="KW-0235">DNA replication</keyword>
<dbReference type="GO" id="GO:0031261">
    <property type="term" value="C:DNA replication preinitiation complex"/>
    <property type="evidence" value="ECO:0007669"/>
    <property type="project" value="UniProtKB-ARBA"/>
</dbReference>
<dbReference type="FunFam" id="3.40.50.300:FF:000115">
    <property type="entry name" value="DNA helicase"/>
    <property type="match status" value="1"/>
</dbReference>
<dbReference type="GO" id="GO:0042555">
    <property type="term" value="C:MCM complex"/>
    <property type="evidence" value="ECO:0007669"/>
    <property type="project" value="UniProtKB-UniRule"/>
</dbReference>
<evidence type="ECO:0000256" key="12">
    <source>
        <dbReference type="RuleBase" id="RU368064"/>
    </source>
</evidence>
<dbReference type="Gene3D" id="3.40.50.300">
    <property type="entry name" value="P-loop containing nucleotide triphosphate hydrolases"/>
    <property type="match status" value="1"/>
</dbReference>
<comment type="function">
    <text evidence="12">Acts as component of the MCM2-7 complex (MCM complex) which is the replicative helicase essential for 'once per cell cycle' DNA replication initiation and elongation in eukaryotic cells. The active ATPase sites in the MCM2-7 ring are formed through the interaction surfaces of two neighboring subunits such that a critical structure of a conserved arginine finger motif is provided in trans relative to the ATP-binding site of the Walker A box of the adjacent subunit. The six ATPase active sites, however, are likely to contribute differentially to the complex helicase activity.</text>
</comment>
<dbReference type="Gene3D" id="2.20.28.10">
    <property type="match status" value="1"/>
</dbReference>
<reference evidence="15" key="1">
    <citation type="submission" date="2021-06" db="EMBL/GenBank/DDBJ databases">
        <authorList>
            <person name="Kallberg Y."/>
            <person name="Tangrot J."/>
            <person name="Rosling A."/>
        </authorList>
    </citation>
    <scope>NUCLEOTIDE SEQUENCE</scope>
    <source>
        <strain evidence="15">FL130A</strain>
    </source>
</reference>
<dbReference type="GO" id="GO:0003697">
    <property type="term" value="F:single-stranded DNA binding"/>
    <property type="evidence" value="ECO:0007669"/>
    <property type="project" value="TreeGrafter"/>
</dbReference>
<dbReference type="Pfam" id="PF14551">
    <property type="entry name" value="MCM_N"/>
    <property type="match status" value="1"/>
</dbReference>
<dbReference type="SUPFAM" id="SSF50249">
    <property type="entry name" value="Nucleic acid-binding proteins"/>
    <property type="match status" value="1"/>
</dbReference>
<dbReference type="Pfam" id="PF17855">
    <property type="entry name" value="MCM_lid"/>
    <property type="match status" value="1"/>
</dbReference>
<dbReference type="EMBL" id="CAJVPS010001159">
    <property type="protein sequence ID" value="CAG8526791.1"/>
    <property type="molecule type" value="Genomic_DNA"/>
</dbReference>
<evidence type="ECO:0000256" key="5">
    <source>
        <dbReference type="ARBA" id="ARBA00022801"/>
    </source>
</evidence>
<feature type="domain" description="MCM C-terminal AAA(+) ATPase" evidence="14">
    <location>
        <begin position="389"/>
        <end position="595"/>
    </location>
</feature>
<dbReference type="PROSITE" id="PS00847">
    <property type="entry name" value="MCM_1"/>
    <property type="match status" value="1"/>
</dbReference>
<evidence type="ECO:0000256" key="7">
    <source>
        <dbReference type="ARBA" id="ARBA00022840"/>
    </source>
</evidence>
<dbReference type="GO" id="GO:0005656">
    <property type="term" value="C:nuclear pre-replicative complex"/>
    <property type="evidence" value="ECO:0007669"/>
    <property type="project" value="UniProtKB-ARBA"/>
</dbReference>
<protein>
    <recommendedName>
        <fullName evidence="12">DNA replication licensing factor MCM6</fullName>
        <ecNumber evidence="12">3.6.4.12</ecNumber>
    </recommendedName>
</protein>
<dbReference type="InterPro" id="IPR027417">
    <property type="entry name" value="P-loop_NTPase"/>
</dbReference>
<dbReference type="SMART" id="SM00350">
    <property type="entry name" value="MCM"/>
    <property type="match status" value="1"/>
</dbReference>
<evidence type="ECO:0000256" key="2">
    <source>
        <dbReference type="ARBA" id="ARBA00008010"/>
    </source>
</evidence>
<sequence>MADVMSLNGTNNVAVVGGLNVLDNAEVTRPTSESEDVGNGIAQLKRTKRSKPNQNNVTKVIDVIAREVAKNFELFLENYNEPLPEGESDVYDDSSQIWYPYLEQIVKLRHQRKHTIYVDFKKLQLNTRLSTWQAIRQHYHRCEPFLRQAVRDLVAKYDEAYLYKAPIMDIKLDNQPLREFWVAFYNIPAPLCIRELKSVTIGQLIKIQGTVTRTSEVRPELLYGTFVCDACKSIVKHVEQQFIYTEPKMCQNPTCAAQKAWSLDVEQSNFIDWQRVRIQENPEEIPTGSMPRTLEVILRNEMVERAKPGQRCYFTGTLIAIPDINQLGVPGSTAEIQRAARTRTSEGYGNTGITGLKVLEEENTEEEFLKTLSHQELEELHDLLQHPNLYHSLVRSIAPAVFGHEIIKKGILLQLLGGVHKVTMEGINLRGDINVCIVGDPSTSKSQFLKYVCSIHPRAVYTSGKASSAAGLTAAVVKDEESGEFTIEAGALMLADNGICCIDEFDKMDKKDQVAIHEAMEQQTISLAKAGIHATLNARTSILSAANPIGGRYNRRYTLRQNIAMSGPIMSRFDLFFVVLDDCNPESDKQIAQHILNVHTHKDAVLNPEFTTEQILRFIQLAKTRKPKFTDEASELIKRMYVQLREGDSRGSGTNSYRITVRQLESLIRLSEAIARAYLSDEIKPVYVKEACWLLKQSIIRVQHDDVQLDDDEMEEERNTEIVRPEEILQGENVNIDAMETDNDGSATSAADQDTTITDTQPNTNNAKPPPMTMTWEDFNQLKNIVLSRIHEAGGWIGESELVVWYLESMEDQMRTEQDMETEQLKFKRVIRKLLREKYLLEIEEDERSTKS</sequence>
<dbReference type="GO" id="GO:0097373">
    <property type="term" value="C:MCM core complex"/>
    <property type="evidence" value="ECO:0007669"/>
    <property type="project" value="UniProtKB-ARBA"/>
</dbReference>
<comment type="subcellular location">
    <subcellularLocation>
        <location evidence="1 12">Nucleus</location>
    </subcellularLocation>
</comment>
<keyword evidence="5 12" id="KW-0378">Hydrolase</keyword>
<dbReference type="InterPro" id="IPR001208">
    <property type="entry name" value="MCM_dom"/>
</dbReference>
<dbReference type="FunFam" id="2.20.28.10:FF:000003">
    <property type="entry name" value="DNA helicase"/>
    <property type="match status" value="1"/>
</dbReference>
<keyword evidence="6 12" id="KW-0347">Helicase</keyword>
<evidence type="ECO:0000256" key="6">
    <source>
        <dbReference type="ARBA" id="ARBA00022806"/>
    </source>
</evidence>
<evidence type="ECO:0000256" key="8">
    <source>
        <dbReference type="ARBA" id="ARBA00023125"/>
    </source>
</evidence>
<dbReference type="GO" id="GO:0006270">
    <property type="term" value="P:DNA replication initiation"/>
    <property type="evidence" value="ECO:0007669"/>
    <property type="project" value="UniProtKB-UniRule"/>
</dbReference>
<dbReference type="GO" id="GO:0006279">
    <property type="term" value="P:premeiotic DNA replication"/>
    <property type="evidence" value="ECO:0007669"/>
    <property type="project" value="UniProtKB-ARBA"/>
</dbReference>
<dbReference type="EC" id="3.6.4.12" evidence="12"/>
<keyword evidence="7 11" id="KW-0067">ATP-binding</keyword>
<dbReference type="GO" id="GO:0000727">
    <property type="term" value="P:double-strand break repair via break-induced replication"/>
    <property type="evidence" value="ECO:0007669"/>
    <property type="project" value="TreeGrafter"/>
</dbReference>
<name>A0A9N9ADR9_9GLOM</name>
<dbReference type="PANTHER" id="PTHR11630:SF43">
    <property type="entry name" value="DNA REPLICATION LICENSING FACTOR MCM6"/>
    <property type="match status" value="1"/>
</dbReference>
<dbReference type="InterPro" id="IPR012340">
    <property type="entry name" value="NA-bd_OB-fold"/>
</dbReference>
<dbReference type="Gene3D" id="2.40.50.140">
    <property type="entry name" value="Nucleic acid-binding proteins"/>
    <property type="match status" value="1"/>
</dbReference>
<proteinExistence type="inferred from homology"/>
<evidence type="ECO:0000256" key="9">
    <source>
        <dbReference type="ARBA" id="ARBA00023242"/>
    </source>
</evidence>
<dbReference type="InterPro" id="IPR033762">
    <property type="entry name" value="MCM_OB"/>
</dbReference>
<dbReference type="GO" id="GO:0016787">
    <property type="term" value="F:hydrolase activity"/>
    <property type="evidence" value="ECO:0007669"/>
    <property type="project" value="UniProtKB-KW"/>
</dbReference>
<organism evidence="15 16">
    <name type="scientific">Ambispora leptoticha</name>
    <dbReference type="NCBI Taxonomy" id="144679"/>
    <lineage>
        <taxon>Eukaryota</taxon>
        <taxon>Fungi</taxon>
        <taxon>Fungi incertae sedis</taxon>
        <taxon>Mucoromycota</taxon>
        <taxon>Glomeromycotina</taxon>
        <taxon>Glomeromycetes</taxon>
        <taxon>Archaeosporales</taxon>
        <taxon>Ambisporaceae</taxon>
        <taxon>Ambispora</taxon>
    </lineage>
</organism>
<dbReference type="InterPro" id="IPR041024">
    <property type="entry name" value="Mcm6_C"/>
</dbReference>
<evidence type="ECO:0000256" key="13">
    <source>
        <dbReference type="SAM" id="MobiDB-lite"/>
    </source>
</evidence>
<evidence type="ECO:0000256" key="11">
    <source>
        <dbReference type="RuleBase" id="RU004070"/>
    </source>
</evidence>
<dbReference type="Pfam" id="PF00493">
    <property type="entry name" value="MCM"/>
    <property type="match status" value="1"/>
</dbReference>
<evidence type="ECO:0000259" key="14">
    <source>
        <dbReference type="PROSITE" id="PS50051"/>
    </source>
</evidence>
<keyword evidence="4 11" id="KW-0547">Nucleotide-binding</keyword>
<dbReference type="InterPro" id="IPR031327">
    <property type="entry name" value="MCM"/>
</dbReference>
<comment type="caution">
    <text evidence="15">The sequence shown here is derived from an EMBL/GenBank/DDBJ whole genome shotgun (WGS) entry which is preliminary data.</text>
</comment>
<dbReference type="InterPro" id="IPR027925">
    <property type="entry name" value="MCM_N"/>
</dbReference>
<dbReference type="PRINTS" id="PR01662">
    <property type="entry name" value="MCMPROTEIN6"/>
</dbReference>
<dbReference type="PANTHER" id="PTHR11630">
    <property type="entry name" value="DNA REPLICATION LICENSING FACTOR MCM FAMILY MEMBER"/>
    <property type="match status" value="1"/>
</dbReference>
<dbReference type="GO" id="GO:0005524">
    <property type="term" value="F:ATP binding"/>
    <property type="evidence" value="ECO:0007669"/>
    <property type="project" value="UniProtKB-UniRule"/>
</dbReference>
<keyword evidence="10 12" id="KW-0131">Cell cycle</keyword>
<gene>
    <name evidence="15" type="ORF">ALEPTO_LOCUS4740</name>
</gene>
<dbReference type="GO" id="GO:1902969">
    <property type="term" value="P:mitotic DNA replication"/>
    <property type="evidence" value="ECO:0007669"/>
    <property type="project" value="TreeGrafter"/>
</dbReference>
<keyword evidence="8 11" id="KW-0238">DNA-binding</keyword>
<evidence type="ECO:0000256" key="1">
    <source>
        <dbReference type="ARBA" id="ARBA00004123"/>
    </source>
</evidence>
<evidence type="ECO:0000313" key="15">
    <source>
        <dbReference type="EMBL" id="CAG8526791.1"/>
    </source>
</evidence>
<comment type="subunit">
    <text evidence="12">Component of the MCM2-7 complex.</text>
</comment>
<dbReference type="AlphaFoldDB" id="A0A9N9ADR9"/>
<comment type="similarity">
    <text evidence="2 11">Belongs to the MCM family.</text>
</comment>
<keyword evidence="9" id="KW-0539">Nucleus</keyword>
<dbReference type="InterPro" id="IPR018525">
    <property type="entry name" value="MCM_CS"/>
</dbReference>
<feature type="region of interest" description="Disordered" evidence="13">
    <location>
        <begin position="740"/>
        <end position="771"/>
    </location>
</feature>
<dbReference type="SUPFAM" id="SSF52540">
    <property type="entry name" value="P-loop containing nucleoside triphosphate hydrolases"/>
    <property type="match status" value="1"/>
</dbReference>
<dbReference type="Gene3D" id="3.30.1640.10">
    <property type="entry name" value="mini-chromosome maintenance (MCM) complex, chain A, domain 1"/>
    <property type="match status" value="1"/>
</dbReference>
<dbReference type="PROSITE" id="PS50051">
    <property type="entry name" value="MCM_2"/>
    <property type="match status" value="1"/>
</dbReference>
<dbReference type="CDD" id="cd17757">
    <property type="entry name" value="MCM6"/>
    <property type="match status" value="1"/>
</dbReference>
<evidence type="ECO:0000256" key="10">
    <source>
        <dbReference type="ARBA" id="ARBA00023306"/>
    </source>
</evidence>
<dbReference type="Proteomes" id="UP000789508">
    <property type="component" value="Unassembled WGS sequence"/>
</dbReference>
<evidence type="ECO:0000256" key="3">
    <source>
        <dbReference type="ARBA" id="ARBA00022705"/>
    </source>
</evidence>
<comment type="catalytic activity">
    <reaction evidence="12">
        <text>ATP + H2O = ADP + phosphate + H(+)</text>
        <dbReference type="Rhea" id="RHEA:13065"/>
        <dbReference type="ChEBI" id="CHEBI:15377"/>
        <dbReference type="ChEBI" id="CHEBI:15378"/>
        <dbReference type="ChEBI" id="CHEBI:30616"/>
        <dbReference type="ChEBI" id="CHEBI:43474"/>
        <dbReference type="ChEBI" id="CHEBI:456216"/>
        <dbReference type="EC" id="3.6.4.12"/>
    </reaction>
</comment>
<evidence type="ECO:0000313" key="16">
    <source>
        <dbReference type="Proteomes" id="UP000789508"/>
    </source>
</evidence>
<dbReference type="OrthoDB" id="1744952at2759"/>
<accession>A0A9N9ADR9</accession>
<keyword evidence="16" id="KW-1185">Reference proteome</keyword>
<dbReference type="GO" id="GO:1990518">
    <property type="term" value="F:single-stranded 3'-5' DNA helicase activity"/>
    <property type="evidence" value="ECO:0007669"/>
    <property type="project" value="TreeGrafter"/>
</dbReference>
<dbReference type="Pfam" id="PF18263">
    <property type="entry name" value="WHD_MCM6"/>
    <property type="match status" value="1"/>
</dbReference>
<dbReference type="InterPro" id="IPR041562">
    <property type="entry name" value="MCM_lid"/>
</dbReference>
<dbReference type="Pfam" id="PF17207">
    <property type="entry name" value="MCM_OB"/>
    <property type="match status" value="1"/>
</dbReference>
<dbReference type="InterPro" id="IPR008049">
    <property type="entry name" value="MCM6"/>
</dbReference>
<dbReference type="PRINTS" id="PR01657">
    <property type="entry name" value="MCMFAMILY"/>
</dbReference>
<dbReference type="GO" id="GO:0043596">
    <property type="term" value="C:nuclear replication fork"/>
    <property type="evidence" value="ECO:0007669"/>
    <property type="project" value="UniProtKB-ARBA"/>
</dbReference>